<proteinExistence type="predicted"/>
<evidence type="ECO:0000313" key="1">
    <source>
        <dbReference type="EMBL" id="PVH90092.1"/>
    </source>
</evidence>
<keyword evidence="2" id="KW-1185">Reference proteome</keyword>
<organism evidence="1 2">
    <name type="scientific">Periconia macrospinosa</name>
    <dbReference type="NCBI Taxonomy" id="97972"/>
    <lineage>
        <taxon>Eukaryota</taxon>
        <taxon>Fungi</taxon>
        <taxon>Dikarya</taxon>
        <taxon>Ascomycota</taxon>
        <taxon>Pezizomycotina</taxon>
        <taxon>Dothideomycetes</taxon>
        <taxon>Pleosporomycetidae</taxon>
        <taxon>Pleosporales</taxon>
        <taxon>Massarineae</taxon>
        <taxon>Periconiaceae</taxon>
        <taxon>Periconia</taxon>
    </lineage>
</organism>
<dbReference type="Proteomes" id="UP000244855">
    <property type="component" value="Unassembled WGS sequence"/>
</dbReference>
<evidence type="ECO:0000313" key="2">
    <source>
        <dbReference type="Proteomes" id="UP000244855"/>
    </source>
</evidence>
<protein>
    <submittedName>
        <fullName evidence="1">Uncharacterized protein</fullName>
    </submittedName>
</protein>
<sequence>MTDGLTVASHCLQQEASVLDHEERQNNDICAVSQSQARWTKMLGIANVRQRNAVVVVKVPYTVLGLLHVVIMASPSRFPLPCRFIPPKTIFTPLARHVTPAAKRRFSSYR</sequence>
<gene>
    <name evidence="1" type="ORF">DM02DRAFT_89146</name>
</gene>
<reference evidence="1 2" key="1">
    <citation type="journal article" date="2018" name="Sci. Rep.">
        <title>Comparative genomics provides insights into the lifestyle and reveals functional heterogeneity of dark septate endophytic fungi.</title>
        <authorList>
            <person name="Knapp D.G."/>
            <person name="Nemeth J.B."/>
            <person name="Barry K."/>
            <person name="Hainaut M."/>
            <person name="Henrissat B."/>
            <person name="Johnson J."/>
            <person name="Kuo A."/>
            <person name="Lim J.H.P."/>
            <person name="Lipzen A."/>
            <person name="Nolan M."/>
            <person name="Ohm R.A."/>
            <person name="Tamas L."/>
            <person name="Grigoriev I.V."/>
            <person name="Spatafora J.W."/>
            <person name="Nagy L.G."/>
            <person name="Kovacs G.M."/>
        </authorList>
    </citation>
    <scope>NUCLEOTIDE SEQUENCE [LARGE SCALE GENOMIC DNA]</scope>
    <source>
        <strain evidence="1 2">DSE2036</strain>
    </source>
</reference>
<name>A0A2V1CWN5_9PLEO</name>
<accession>A0A2V1CWN5</accession>
<dbReference type="AlphaFoldDB" id="A0A2V1CWN5"/>
<dbReference type="EMBL" id="KZ806730">
    <property type="protein sequence ID" value="PVH90092.1"/>
    <property type="molecule type" value="Genomic_DNA"/>
</dbReference>